<organism evidence="2 3">
    <name type="scientific">Rugosimonospora acidiphila</name>
    <dbReference type="NCBI Taxonomy" id="556531"/>
    <lineage>
        <taxon>Bacteria</taxon>
        <taxon>Bacillati</taxon>
        <taxon>Actinomycetota</taxon>
        <taxon>Actinomycetes</taxon>
        <taxon>Micromonosporales</taxon>
        <taxon>Micromonosporaceae</taxon>
        <taxon>Rugosimonospora</taxon>
    </lineage>
</organism>
<accession>A0ABP9SJL2</accession>
<proteinExistence type="predicted"/>
<sequence>MAAEEIMIARAAVWLARALGAGGSFTADLDTDVLGVRLPDEFVTDPAVTAAGTALGTAGGTLSTAADALEAAVASGDNPALLAAVVSLIDGLVALFDAARRFVEALAARTAAIADAGQRATVEGLLTALARQIADYLIISTIEIQRPRLTFLLKLLGLIDWTVVDEDPADPSTRRYVRKAIRLDRLRGLIQDPAGHFAAVVGWGSPTFDPLELFRIAAGFYGRDVAVDGGQIGPDAFIRKGPFTWRRDSSTNPPGLRMDVDATLTEGVQGRVGLNDSWGATLAGSVTAEGGLAATLTPPFQIEVAPKAADITGKVSLAVDRNSNARPFTIVGGNDLIHLEAENISVGAELEIGASTTAPVQVQPRIFVDLTGLTLTLGQEGADSFLASLLAGLHLTGRFDLGLEWRGNEGLVVQAAGGLESAIPMHQSLGPVEFDNLYVILRIGDDGTLTLELSTAITGALGPFSAAIDRMGAQLTLSFAGDDTDATARFGGLDAALRFKPPNGVGLALDLEVLRGGGYLYIDVDRGEYAGAVELVLEDFLALSAIGLISTRMPDGSNGFSLLVIVTAEFGTPLQLGFGFTLNAVGGLVGINRTARLQELAAGVRDGSITSVMFPTDVVANAPRIISDLRRFFPTEEGTFLIGLMAKLGWGTPTLVTASLGVIVEIPPGNIAVLGVLSVVLPDEDAALLVLRVNFIGAYEADRQRIWFFASLYESRILFITLDGELGLLIAWGADADFVVSVGGFHPSFTPPPLPFPSPRRLSVSILDTSVARIRVEGYFAVTSNTVQFGANAEVFFGVDGFNVEGHLGFDALFRFSPFYFDIMFSASLSVTVFGVGLFSVRFHGELEGTTPWHVEGEGSISLLFWDLDVPFSETWGEDADTLVPAVAALGIVHDELLKPDNWTAVAPSGGRVPVSLRQIDPAAGIVLHPAGSLRVAQRAVPLDLHLDTVGNQPVGDVERLAVTVTDPGLRRLGDTDEPFATSQFQKLTDTQKLASPAFEDQHAGVLLTVDGSDLTTSHAVKRAVLHELIVIDSNFKRHLSSFFRVGLEFFVHLLRGNATARASLSRERARTLDPFAAPITVGAATYVVANARDNSPVGPDAVFTSKAKADDFVRTQVLRDPALRDTIHVLRSTELRERP</sequence>
<dbReference type="Proteomes" id="UP001501570">
    <property type="component" value="Unassembled WGS sequence"/>
</dbReference>
<comment type="caution">
    <text evidence="2">The sequence shown here is derived from an EMBL/GenBank/DDBJ whole genome shotgun (WGS) entry which is preliminary data.</text>
</comment>
<dbReference type="RefSeq" id="WP_345636190.1">
    <property type="nucleotide sequence ID" value="NZ_BAABJQ010000026.1"/>
</dbReference>
<reference evidence="3" key="1">
    <citation type="journal article" date="2019" name="Int. J. Syst. Evol. Microbiol.">
        <title>The Global Catalogue of Microorganisms (GCM) 10K type strain sequencing project: providing services to taxonomists for standard genome sequencing and annotation.</title>
        <authorList>
            <consortium name="The Broad Institute Genomics Platform"/>
            <consortium name="The Broad Institute Genome Sequencing Center for Infectious Disease"/>
            <person name="Wu L."/>
            <person name="Ma J."/>
        </authorList>
    </citation>
    <scope>NUCLEOTIDE SEQUENCE [LARGE SCALE GENOMIC DNA]</scope>
    <source>
        <strain evidence="3">JCM 18304</strain>
    </source>
</reference>
<protein>
    <recommendedName>
        <fullName evidence="1">DUF6603 domain-containing protein</fullName>
    </recommendedName>
</protein>
<name>A0ABP9SJL2_9ACTN</name>
<feature type="domain" description="DUF6603" evidence="1">
    <location>
        <begin position="425"/>
        <end position="991"/>
    </location>
</feature>
<keyword evidence="3" id="KW-1185">Reference proteome</keyword>
<evidence type="ECO:0000313" key="2">
    <source>
        <dbReference type="EMBL" id="GAA5196442.1"/>
    </source>
</evidence>
<dbReference type="Pfam" id="PF20248">
    <property type="entry name" value="DUF6603"/>
    <property type="match status" value="1"/>
</dbReference>
<evidence type="ECO:0000259" key="1">
    <source>
        <dbReference type="Pfam" id="PF20248"/>
    </source>
</evidence>
<evidence type="ECO:0000313" key="3">
    <source>
        <dbReference type="Proteomes" id="UP001501570"/>
    </source>
</evidence>
<dbReference type="EMBL" id="BAABJQ010000026">
    <property type="protein sequence ID" value="GAA5196442.1"/>
    <property type="molecule type" value="Genomic_DNA"/>
</dbReference>
<gene>
    <name evidence="2" type="ORF">GCM10023322_65380</name>
</gene>
<dbReference type="InterPro" id="IPR046538">
    <property type="entry name" value="DUF6603"/>
</dbReference>